<dbReference type="AlphaFoldDB" id="A0A1J1HPV1"/>
<gene>
    <name evidence="1" type="ORF">CLUMA_CG003323</name>
</gene>
<reference evidence="1 2" key="1">
    <citation type="submission" date="2015-04" db="EMBL/GenBank/DDBJ databases">
        <authorList>
            <person name="Syromyatnikov M.Y."/>
            <person name="Popov V.N."/>
        </authorList>
    </citation>
    <scope>NUCLEOTIDE SEQUENCE [LARGE SCALE GENOMIC DNA]</scope>
</reference>
<proteinExistence type="predicted"/>
<dbReference type="Proteomes" id="UP000183832">
    <property type="component" value="Unassembled WGS sequence"/>
</dbReference>
<dbReference type="EMBL" id="CVRI01000013">
    <property type="protein sequence ID" value="CRK89562.1"/>
    <property type="molecule type" value="Genomic_DNA"/>
</dbReference>
<evidence type="ECO:0000313" key="2">
    <source>
        <dbReference type="Proteomes" id="UP000183832"/>
    </source>
</evidence>
<keyword evidence="2" id="KW-1185">Reference proteome</keyword>
<organism evidence="1 2">
    <name type="scientific">Clunio marinus</name>
    <dbReference type="NCBI Taxonomy" id="568069"/>
    <lineage>
        <taxon>Eukaryota</taxon>
        <taxon>Metazoa</taxon>
        <taxon>Ecdysozoa</taxon>
        <taxon>Arthropoda</taxon>
        <taxon>Hexapoda</taxon>
        <taxon>Insecta</taxon>
        <taxon>Pterygota</taxon>
        <taxon>Neoptera</taxon>
        <taxon>Endopterygota</taxon>
        <taxon>Diptera</taxon>
        <taxon>Nematocera</taxon>
        <taxon>Chironomoidea</taxon>
        <taxon>Chironomidae</taxon>
        <taxon>Clunio</taxon>
    </lineage>
</organism>
<accession>A0A1J1HPV1</accession>
<name>A0A1J1HPV1_9DIPT</name>
<evidence type="ECO:0000313" key="1">
    <source>
        <dbReference type="EMBL" id="CRK89562.1"/>
    </source>
</evidence>
<protein>
    <submittedName>
        <fullName evidence="1">CLUMA_CG003323, isoform A</fullName>
    </submittedName>
</protein>
<sequence>MSLELKHHVQEKKDLEEWKLAMRIQDFFLSLNSTDKTFARSKQQHKKTTKMIENVARRCC</sequence>